<dbReference type="AlphaFoldDB" id="L0D6V9"/>
<name>L0D6V9_SINAD</name>
<proteinExistence type="predicted"/>
<keyword evidence="3" id="KW-1185">Reference proteome</keyword>
<dbReference type="EMBL" id="CP003364">
    <property type="protein sequence ID" value="AGA24568.1"/>
    <property type="molecule type" value="Genomic_DNA"/>
</dbReference>
<sequence>MKRNKILVIGALGMLLTCGYLVASAPSKSTIKKRKLTPQVPVLMPREALIPTPEQVAKFQGDNNDPARLYTIEPAPIRAEVKARTPQEDKLFEQATAIMLRERPVPPDRVQFFKWVDEGDFRFKTCGWSAFVYNVTPIPGGWGIRLKVWPKVTADAQIANSYYEEYTWADGVLTYVKGYGNPKTPGKMVHW</sequence>
<dbReference type="Proteomes" id="UP000010798">
    <property type="component" value="Chromosome"/>
</dbReference>
<dbReference type="RefSeq" id="WP_015243753.1">
    <property type="nucleotide sequence ID" value="NC_019892.1"/>
</dbReference>
<feature type="signal peptide" evidence="1">
    <location>
        <begin position="1"/>
        <end position="23"/>
    </location>
</feature>
<dbReference type="OrthoDB" id="304184at2"/>
<gene>
    <name evidence="2" type="ordered locus">Sinac_0108</name>
</gene>
<organism evidence="2 3">
    <name type="scientific">Singulisphaera acidiphila (strain ATCC BAA-1392 / DSM 18658 / VKM B-2454 / MOB10)</name>
    <dbReference type="NCBI Taxonomy" id="886293"/>
    <lineage>
        <taxon>Bacteria</taxon>
        <taxon>Pseudomonadati</taxon>
        <taxon>Planctomycetota</taxon>
        <taxon>Planctomycetia</taxon>
        <taxon>Isosphaerales</taxon>
        <taxon>Isosphaeraceae</taxon>
        <taxon>Singulisphaera</taxon>
    </lineage>
</organism>
<dbReference type="KEGG" id="saci:Sinac_0108"/>
<protein>
    <submittedName>
        <fullName evidence="2">Uncharacterized protein</fullName>
    </submittedName>
</protein>
<evidence type="ECO:0000256" key="1">
    <source>
        <dbReference type="SAM" id="SignalP"/>
    </source>
</evidence>
<dbReference type="HOGENOM" id="CLU_1420593_0_0_0"/>
<accession>L0D6V9</accession>
<evidence type="ECO:0000313" key="2">
    <source>
        <dbReference type="EMBL" id="AGA24568.1"/>
    </source>
</evidence>
<evidence type="ECO:0000313" key="3">
    <source>
        <dbReference type="Proteomes" id="UP000010798"/>
    </source>
</evidence>
<feature type="chain" id="PRO_5003940647" evidence="1">
    <location>
        <begin position="24"/>
        <end position="191"/>
    </location>
</feature>
<keyword evidence="1" id="KW-0732">Signal</keyword>
<reference evidence="2 3" key="1">
    <citation type="submission" date="2012-02" db="EMBL/GenBank/DDBJ databases">
        <title>Complete sequence of chromosome of Singulisphaera acidiphila DSM 18658.</title>
        <authorList>
            <consortium name="US DOE Joint Genome Institute (JGI-PGF)"/>
            <person name="Lucas S."/>
            <person name="Copeland A."/>
            <person name="Lapidus A."/>
            <person name="Glavina del Rio T."/>
            <person name="Dalin E."/>
            <person name="Tice H."/>
            <person name="Bruce D."/>
            <person name="Goodwin L."/>
            <person name="Pitluck S."/>
            <person name="Peters L."/>
            <person name="Ovchinnikova G."/>
            <person name="Chertkov O."/>
            <person name="Kyrpides N."/>
            <person name="Mavromatis K."/>
            <person name="Ivanova N."/>
            <person name="Brettin T."/>
            <person name="Detter J.C."/>
            <person name="Han C."/>
            <person name="Larimer F."/>
            <person name="Land M."/>
            <person name="Hauser L."/>
            <person name="Markowitz V."/>
            <person name="Cheng J.-F."/>
            <person name="Hugenholtz P."/>
            <person name="Woyke T."/>
            <person name="Wu D."/>
            <person name="Tindall B."/>
            <person name="Pomrenke H."/>
            <person name="Brambilla E."/>
            <person name="Klenk H.-P."/>
            <person name="Eisen J.A."/>
        </authorList>
    </citation>
    <scope>NUCLEOTIDE SEQUENCE [LARGE SCALE GENOMIC DNA]</scope>
    <source>
        <strain evidence="3">ATCC BAA-1392 / DSM 18658 / VKM B-2454 / MOB10</strain>
    </source>
</reference>